<evidence type="ECO:0000313" key="5">
    <source>
        <dbReference type="Proteomes" id="UP000016931"/>
    </source>
</evidence>
<keyword evidence="2" id="KW-0472">Membrane</keyword>
<keyword evidence="2" id="KW-0812">Transmembrane</keyword>
<protein>
    <submittedName>
        <fullName evidence="4">Uncharacterized protein</fullName>
    </submittedName>
</protein>
<dbReference type="Proteomes" id="UP000016931">
    <property type="component" value="Unassembled WGS sequence"/>
</dbReference>
<feature type="compositionally biased region" description="Pro residues" evidence="1">
    <location>
        <begin position="301"/>
        <end position="310"/>
    </location>
</feature>
<feature type="compositionally biased region" description="Polar residues" evidence="1">
    <location>
        <begin position="359"/>
        <end position="377"/>
    </location>
</feature>
<gene>
    <name evidence="4" type="ORF">SEPMUDRAFT_151090</name>
</gene>
<dbReference type="eggNOG" id="ENOG502S625">
    <property type="taxonomic scope" value="Eukaryota"/>
</dbReference>
<dbReference type="PANTHER" id="PTHR36089:SF1">
    <property type="entry name" value="CHITIN SYNTHASE 3 COMPLEX PROTEIN CSI2-RELATED"/>
    <property type="match status" value="1"/>
</dbReference>
<feature type="signal peptide" evidence="3">
    <location>
        <begin position="1"/>
        <end position="27"/>
    </location>
</feature>
<evidence type="ECO:0000256" key="3">
    <source>
        <dbReference type="SAM" id="SignalP"/>
    </source>
</evidence>
<dbReference type="OMA" id="ANAPYMQ"/>
<feature type="chain" id="PRO_5004031778" evidence="3">
    <location>
        <begin position="28"/>
        <end position="402"/>
    </location>
</feature>
<dbReference type="AlphaFoldDB" id="M3CCC2"/>
<keyword evidence="3" id="KW-0732">Signal</keyword>
<dbReference type="GeneID" id="27903727"/>
<accession>M3CCC2</accession>
<evidence type="ECO:0000256" key="1">
    <source>
        <dbReference type="SAM" id="MobiDB-lite"/>
    </source>
</evidence>
<feature type="compositionally biased region" description="Low complexity" evidence="1">
    <location>
        <begin position="41"/>
        <end position="85"/>
    </location>
</feature>
<feature type="transmembrane region" description="Helical" evidence="2">
    <location>
        <begin position="135"/>
        <end position="157"/>
    </location>
</feature>
<dbReference type="PANTHER" id="PTHR36089">
    <property type="entry name" value="CHITIN SYNTHASE 3 COMPLEX PROTEIN CSI2-RELATED"/>
    <property type="match status" value="1"/>
</dbReference>
<feature type="region of interest" description="Disordered" evidence="1">
    <location>
        <begin position="205"/>
        <end position="238"/>
    </location>
</feature>
<feature type="region of interest" description="Disordered" evidence="1">
    <location>
        <begin position="293"/>
        <end position="402"/>
    </location>
</feature>
<dbReference type="GO" id="GO:0000324">
    <property type="term" value="C:fungal-type vacuole"/>
    <property type="evidence" value="ECO:0007669"/>
    <property type="project" value="TreeGrafter"/>
</dbReference>
<dbReference type="RefSeq" id="XP_016758148.1">
    <property type="nucleotide sequence ID" value="XM_016906590.1"/>
</dbReference>
<keyword evidence="5" id="KW-1185">Reference proteome</keyword>
<organism evidence="4 5">
    <name type="scientific">Sphaerulina musiva (strain SO2202)</name>
    <name type="common">Poplar stem canker fungus</name>
    <name type="synonym">Septoria musiva</name>
    <dbReference type="NCBI Taxonomy" id="692275"/>
    <lineage>
        <taxon>Eukaryota</taxon>
        <taxon>Fungi</taxon>
        <taxon>Dikarya</taxon>
        <taxon>Ascomycota</taxon>
        <taxon>Pezizomycotina</taxon>
        <taxon>Dothideomycetes</taxon>
        <taxon>Dothideomycetidae</taxon>
        <taxon>Mycosphaerellales</taxon>
        <taxon>Mycosphaerellaceae</taxon>
        <taxon>Sphaerulina</taxon>
    </lineage>
</organism>
<reference evidence="4 5" key="1">
    <citation type="journal article" date="2012" name="PLoS Pathog.">
        <title>Diverse lifestyles and strategies of plant pathogenesis encoded in the genomes of eighteen Dothideomycetes fungi.</title>
        <authorList>
            <person name="Ohm R.A."/>
            <person name="Feau N."/>
            <person name="Henrissat B."/>
            <person name="Schoch C.L."/>
            <person name="Horwitz B.A."/>
            <person name="Barry K.W."/>
            <person name="Condon B.J."/>
            <person name="Copeland A.C."/>
            <person name="Dhillon B."/>
            <person name="Glaser F."/>
            <person name="Hesse C.N."/>
            <person name="Kosti I."/>
            <person name="LaButti K."/>
            <person name="Lindquist E.A."/>
            <person name="Lucas S."/>
            <person name="Salamov A.A."/>
            <person name="Bradshaw R.E."/>
            <person name="Ciuffetti L."/>
            <person name="Hamelin R.C."/>
            <person name="Kema G.H.J."/>
            <person name="Lawrence C."/>
            <person name="Scott J.A."/>
            <person name="Spatafora J.W."/>
            <person name="Turgeon B.G."/>
            <person name="de Wit P.J.G.M."/>
            <person name="Zhong S."/>
            <person name="Goodwin S.B."/>
            <person name="Grigoriev I.V."/>
        </authorList>
    </citation>
    <scope>NUCLEOTIDE SEQUENCE [LARGE SCALE GENOMIC DNA]</scope>
    <source>
        <strain evidence="4 5">SO2202</strain>
    </source>
</reference>
<dbReference type="EMBL" id="KB456268">
    <property type="protein sequence ID" value="EMF10027.1"/>
    <property type="molecule type" value="Genomic_DNA"/>
</dbReference>
<dbReference type="InterPro" id="IPR051009">
    <property type="entry name" value="PRM"/>
</dbReference>
<evidence type="ECO:0000313" key="4">
    <source>
        <dbReference type="EMBL" id="EMF10027.1"/>
    </source>
</evidence>
<name>M3CCC2_SPHMS</name>
<sequence>MAKTSTRLMRLIALLLFLSITAVYAQADLPDLATVTNTNEATSAASTGEPTTAASTAESSAETTGDAATTDSTASGGTAAQTTATFPDATSTSSGTTFRLTDLPTIAGAGVPTIVVPYTANAPFMQKSSMPEGTVFIAVGAVLAFLGACVLLWRGLVAWSVNRSVKRAALASIRGTEKPGAWGGGHYNSKSAYYKEFEGGSSMSLDHLTSSGKAQKPGKNEEGHRHSSAAPPAGLFFSPTAQASNRASTYSVDNRGSTYLPAGYYALPSGDAPAGGRNSAVLGSSHLAPYARNSYMGGHSPSPPGSPNPTVPGSRPASNFYGGPGDSRAGLRSGSRDGPRSASRGPPSRDGYGGRGSHLYTQPSSSSLAVGQSTSDLPGQRAPSAIFDDMLDVHGNGPRERF</sequence>
<keyword evidence="2" id="KW-1133">Transmembrane helix</keyword>
<evidence type="ECO:0000256" key="2">
    <source>
        <dbReference type="SAM" id="Phobius"/>
    </source>
</evidence>
<proteinExistence type="predicted"/>
<dbReference type="OrthoDB" id="4065319at2759"/>
<dbReference type="HOGENOM" id="CLU_037244_0_0_1"/>
<feature type="region of interest" description="Disordered" evidence="1">
    <location>
        <begin position="41"/>
        <end position="95"/>
    </location>
</feature>